<dbReference type="InterPro" id="IPR036865">
    <property type="entry name" value="CRAL-TRIO_dom_sf"/>
</dbReference>
<evidence type="ECO:0000256" key="1">
    <source>
        <dbReference type="SAM" id="MobiDB-lite"/>
    </source>
</evidence>
<feature type="region of interest" description="Disordered" evidence="1">
    <location>
        <begin position="364"/>
        <end position="395"/>
    </location>
</feature>
<keyword evidence="4" id="KW-1185">Reference proteome</keyword>
<organism evidence="3 4">
    <name type="scientific">Euplotes crassus</name>
    <dbReference type="NCBI Taxonomy" id="5936"/>
    <lineage>
        <taxon>Eukaryota</taxon>
        <taxon>Sar</taxon>
        <taxon>Alveolata</taxon>
        <taxon>Ciliophora</taxon>
        <taxon>Intramacronucleata</taxon>
        <taxon>Spirotrichea</taxon>
        <taxon>Hypotrichia</taxon>
        <taxon>Euplotida</taxon>
        <taxon>Euplotidae</taxon>
        <taxon>Moneuplotes</taxon>
    </lineage>
</organism>
<feature type="domain" description="CRAL-TRIO" evidence="2">
    <location>
        <begin position="116"/>
        <end position="283"/>
    </location>
</feature>
<accession>A0AAD1XFP3</accession>
<dbReference type="AlphaFoldDB" id="A0AAD1XFP3"/>
<evidence type="ECO:0000313" key="4">
    <source>
        <dbReference type="Proteomes" id="UP001295684"/>
    </source>
</evidence>
<dbReference type="CDD" id="cd00170">
    <property type="entry name" value="SEC14"/>
    <property type="match status" value="1"/>
</dbReference>
<dbReference type="PROSITE" id="PS50191">
    <property type="entry name" value="CRAL_TRIO"/>
    <property type="match status" value="1"/>
</dbReference>
<dbReference type="SUPFAM" id="SSF52087">
    <property type="entry name" value="CRAL/TRIO domain"/>
    <property type="match status" value="1"/>
</dbReference>
<sequence length="401" mass="47091">MTDQIDEEDYAYYYLPKGIKPWSKLHRFRPDEDTRVLQRGTKHWQRLIFNDNEEYYETEENAYKDFMDYINENEIVFPDYVQKRDIIRFLQANGYKPKTAVKDLQQNIEWRVEHLPIILTDIQKELLDNGYLYTHGRDKFFRPLVVHNPKVYKTFKPEVDEALNACHFVMHYIKERMLISGIIENWVPIIDLENMSMNDIPKKRILSFINGSKLVYKCRSTRTFILNTTYGLRILYKFISPFLDERAKSKIKLVKGGRDEELINFFHPSQLESKFGGEAEDVEYYWPPYQASKEYGEDQTMFTLDGEENSAIDEESASDNANNRSSLQQYNLDPIFEPGQKRGKAPTPTGIHTRDIKLEESNISQLQGHSHDKNLKAGRIARKKPTPKSVPKAKNGCCTIF</sequence>
<protein>
    <recommendedName>
        <fullName evidence="2">CRAL-TRIO domain-containing protein</fullName>
    </recommendedName>
</protein>
<dbReference type="PANTHER" id="PTHR46818">
    <property type="entry name" value="DOMAIN-CONTAINING PROTEIN, PUTATIVE-RELATED"/>
    <property type="match status" value="1"/>
</dbReference>
<evidence type="ECO:0000259" key="2">
    <source>
        <dbReference type="PROSITE" id="PS50191"/>
    </source>
</evidence>
<dbReference type="SUPFAM" id="SSF46938">
    <property type="entry name" value="CRAL/TRIO N-terminal domain"/>
    <property type="match status" value="1"/>
</dbReference>
<comment type="caution">
    <text evidence="3">The sequence shown here is derived from an EMBL/GenBank/DDBJ whole genome shotgun (WGS) entry which is preliminary data.</text>
</comment>
<dbReference type="Pfam" id="PF00650">
    <property type="entry name" value="CRAL_TRIO"/>
    <property type="match status" value="1"/>
</dbReference>
<dbReference type="InterPro" id="IPR036273">
    <property type="entry name" value="CRAL/TRIO_N_dom_sf"/>
</dbReference>
<gene>
    <name evidence="3" type="ORF">ECRASSUSDP1_LOCUS11460</name>
</gene>
<dbReference type="InterPro" id="IPR001251">
    <property type="entry name" value="CRAL-TRIO_dom"/>
</dbReference>
<reference evidence="3" key="1">
    <citation type="submission" date="2023-07" db="EMBL/GenBank/DDBJ databases">
        <authorList>
            <consortium name="AG Swart"/>
            <person name="Singh M."/>
            <person name="Singh A."/>
            <person name="Seah K."/>
            <person name="Emmerich C."/>
        </authorList>
    </citation>
    <scope>NUCLEOTIDE SEQUENCE</scope>
    <source>
        <strain evidence="3">DP1</strain>
    </source>
</reference>
<name>A0AAD1XFP3_EUPCR</name>
<dbReference type="EMBL" id="CAMPGE010011319">
    <property type="protein sequence ID" value="CAI2370152.1"/>
    <property type="molecule type" value="Genomic_DNA"/>
</dbReference>
<dbReference type="Gene3D" id="3.40.525.10">
    <property type="entry name" value="CRAL-TRIO lipid binding domain"/>
    <property type="match status" value="1"/>
</dbReference>
<dbReference type="SMART" id="SM00516">
    <property type="entry name" value="SEC14"/>
    <property type="match status" value="1"/>
</dbReference>
<evidence type="ECO:0000313" key="3">
    <source>
        <dbReference type="EMBL" id="CAI2370152.1"/>
    </source>
</evidence>
<proteinExistence type="predicted"/>
<dbReference type="PANTHER" id="PTHR46818:SF1">
    <property type="entry name" value="CHROMOSOME UNDETERMINED SCAFFOLD_125, WHOLE GENOME SHOTGUN SEQUENCE"/>
    <property type="match status" value="1"/>
</dbReference>
<dbReference type="Proteomes" id="UP001295684">
    <property type="component" value="Unassembled WGS sequence"/>
</dbReference>